<dbReference type="EMBL" id="CAJNAU010000058">
    <property type="protein sequence ID" value="CAE6805604.1"/>
    <property type="molecule type" value="Genomic_DNA"/>
</dbReference>
<dbReference type="Pfam" id="PF05650">
    <property type="entry name" value="DUF802"/>
    <property type="match status" value="2"/>
</dbReference>
<evidence type="ECO:0000313" key="3">
    <source>
        <dbReference type="EMBL" id="CAE6805604.1"/>
    </source>
</evidence>
<dbReference type="InterPro" id="IPR016024">
    <property type="entry name" value="ARM-type_fold"/>
</dbReference>
<dbReference type="RefSeq" id="WP_200620656.1">
    <property type="nucleotide sequence ID" value="NZ_CAJNAU010000058.1"/>
</dbReference>
<name>A0ABM8SFL6_9BURK</name>
<feature type="transmembrane region" description="Helical" evidence="1">
    <location>
        <begin position="107"/>
        <end position="128"/>
    </location>
</feature>
<dbReference type="Proteomes" id="UP000674425">
    <property type="component" value="Unassembled WGS sequence"/>
</dbReference>
<feature type="domain" description="DUF802" evidence="2">
    <location>
        <begin position="320"/>
        <end position="372"/>
    </location>
</feature>
<accession>A0ABM8SFL6</accession>
<feature type="domain" description="DUF802" evidence="2">
    <location>
        <begin position="375"/>
        <end position="427"/>
    </location>
</feature>
<keyword evidence="4" id="KW-1185">Reference proteome</keyword>
<feature type="transmembrane region" description="Helical" evidence="1">
    <location>
        <begin position="7"/>
        <end position="24"/>
    </location>
</feature>
<reference evidence="3 4" key="1">
    <citation type="submission" date="2021-02" db="EMBL/GenBank/DDBJ databases">
        <authorList>
            <person name="Vanwijnsberghe S."/>
        </authorList>
    </citation>
    <scope>NUCLEOTIDE SEQUENCE [LARGE SCALE GENOMIC DNA]</scope>
    <source>
        <strain evidence="3 4">R-69658</strain>
    </source>
</reference>
<feature type="transmembrane region" description="Helical" evidence="1">
    <location>
        <begin position="30"/>
        <end position="47"/>
    </location>
</feature>
<dbReference type="SUPFAM" id="SSF48371">
    <property type="entry name" value="ARM repeat"/>
    <property type="match status" value="1"/>
</dbReference>
<comment type="caution">
    <text evidence="3">The sequence shown here is derived from an EMBL/GenBank/DDBJ whole genome shotgun (WGS) entry which is preliminary data.</text>
</comment>
<organism evidence="3 4">
    <name type="scientific">Paraburkholderia aspalathi</name>
    <dbReference type="NCBI Taxonomy" id="1324617"/>
    <lineage>
        <taxon>Bacteria</taxon>
        <taxon>Pseudomonadati</taxon>
        <taxon>Pseudomonadota</taxon>
        <taxon>Betaproteobacteria</taxon>
        <taxon>Burkholderiales</taxon>
        <taxon>Burkholderiaceae</taxon>
        <taxon>Paraburkholderia</taxon>
    </lineage>
</organism>
<gene>
    <name evidence="3" type="ORF">R69658_05170</name>
</gene>
<keyword evidence="1" id="KW-1133">Transmembrane helix</keyword>
<dbReference type="SUPFAM" id="SSF58113">
    <property type="entry name" value="Apolipoprotein A-I"/>
    <property type="match status" value="1"/>
</dbReference>
<keyword evidence="1" id="KW-0812">Transmembrane</keyword>
<keyword evidence="1" id="KW-0472">Membrane</keyword>
<sequence length="871" mass="92280">MSRYLNLVVFLVGLAAVCWIGGGYVGSNVLALAVTLLIGVCYVAGALELRRYSQATSTLARAVAGLSGPPASLGAWLEPLHPSLRNAVRLRVEGERVALPGPALTPYLVGLLVLLGMLGTLLGMVATLRGTGMALESATDLQAIRDSLGAPVKGLGFAFGTSIAGVATSAMLGLLSALCRRERIDAAQLLDVKIATTLRIYSQTHQREESFKLLQRQAEVMPTLVERLQAMMTAIEQQSLALNERQLASQDAFHNRAEATYTRLAASVEQSLKESVAESTRAASAALQPVMAATLAGLARETAAMHDTVTHAVQQQLDGLSTGFEASTATVAGIWNKALEGQQRSNEALTQQLGTSLDRFTETFEQRSAGLLEGVSARLEATAGNVSAAWNEALSRQEQVGEKLAGHNQQALAAAAATFEQHSASLLAAVGQSHTDMQTELASRDQQRLAVWTETLGSMAATLNKEWEQAGTLSASRQQEICDVLAQTARDISAQTQAHASSTIAEIDRLVQVAADAPKAAANLQAELAARDQQRLEAWTAALSSMAATLSKEWEQAGTLSASRQQEICDVLAQTARDISAQTQAHASSTIAEIDRLVQVAADAPKAAANLQAELAARDQQRLAAWTETLGSMATTLSKEWEQVGTRSATRQQEICDTLAQTARDISAQTQAHASSTIAEIGQLVQAASEAPKAAAEVVAELRQKLSDSMVRDTAMLDERSRLLATLETLLDAVNHASTEQRTAVDALVATSADLLDRVSIRFTDKVELETGKLGAVAAQVTGSAIEVASLGEAFGAAVQVFGESNTTLVAHLQRIEAALDKSLARSDEQLAYYVAQAREVIDLSMMSQKQIVEDLQHLAGKRASVGAEAA</sequence>
<evidence type="ECO:0000256" key="1">
    <source>
        <dbReference type="SAM" id="Phobius"/>
    </source>
</evidence>
<proteinExistence type="predicted"/>
<evidence type="ECO:0000313" key="4">
    <source>
        <dbReference type="Proteomes" id="UP000674425"/>
    </source>
</evidence>
<dbReference type="InterPro" id="IPR008520">
    <property type="entry name" value="DUF802"/>
</dbReference>
<protein>
    <recommendedName>
        <fullName evidence="2">DUF802 domain-containing protein</fullName>
    </recommendedName>
</protein>
<evidence type="ECO:0000259" key="2">
    <source>
        <dbReference type="Pfam" id="PF05650"/>
    </source>
</evidence>